<evidence type="ECO:0000313" key="15">
    <source>
        <dbReference type="Proteomes" id="UP000056090"/>
    </source>
</evidence>
<dbReference type="KEGG" id="aal:EP13_02445"/>
<keyword evidence="7 12" id="KW-0865">Zymogen</keyword>
<name>A0A075NVY5_9ALTE</name>
<dbReference type="UniPathway" id="UPA00558">
    <property type="reaction ID" value="UER00616"/>
</dbReference>
<evidence type="ECO:0000256" key="5">
    <source>
        <dbReference type="ARBA" id="ARBA00023098"/>
    </source>
</evidence>
<comment type="subcellular location">
    <subcellularLocation>
        <location evidence="12">Cell membrane</location>
        <topology evidence="12">Peripheral membrane protein</topology>
    </subcellularLocation>
</comment>
<dbReference type="RefSeq" id="WP_044055822.1">
    <property type="nucleotide sequence ID" value="NZ_CAJXAX010000020.1"/>
</dbReference>
<feature type="active site" description="Charge relay system; for autoendoproteolytic cleavage activity" evidence="12">
    <location>
        <position position="253"/>
    </location>
</feature>
<feature type="chain" id="PRO_5034494503" description="Phosphatidylserine decarboxylase alpha chain" evidence="12">
    <location>
        <begin position="253"/>
        <end position="292"/>
    </location>
</feature>
<keyword evidence="9 12" id="KW-0456">Lyase</keyword>
<feature type="site" description="Cleavage (non-hydrolytic); by autocatalysis" evidence="12">
    <location>
        <begin position="252"/>
        <end position="253"/>
    </location>
</feature>
<keyword evidence="5 12" id="KW-0443">Lipid metabolism</keyword>
<comment type="cofactor">
    <cofactor evidence="12">
        <name>pyruvate</name>
        <dbReference type="ChEBI" id="CHEBI:15361"/>
    </cofactor>
    <text evidence="12">Binds 1 pyruvoyl group covalently per subunit.</text>
</comment>
<comment type="pathway">
    <text evidence="12">Phospholipid metabolism; phosphatidylethanolamine biosynthesis; phosphatidylethanolamine from CDP-diacylglycerol: step 2/2.</text>
</comment>
<dbReference type="EC" id="4.1.1.65" evidence="12"/>
<dbReference type="InterPro" id="IPR003817">
    <property type="entry name" value="PS_Dcarbxylase"/>
</dbReference>
<organism evidence="13 15">
    <name type="scientific">Alteromonas australica</name>
    <dbReference type="NCBI Taxonomy" id="589873"/>
    <lineage>
        <taxon>Bacteria</taxon>
        <taxon>Pseudomonadati</taxon>
        <taxon>Pseudomonadota</taxon>
        <taxon>Gammaproteobacteria</taxon>
        <taxon>Alteromonadales</taxon>
        <taxon>Alteromonadaceae</taxon>
        <taxon>Alteromonas/Salinimonas group</taxon>
        <taxon>Alteromonas</taxon>
    </lineage>
</organism>
<keyword evidence="2 12" id="KW-1003">Cell membrane</keyword>
<evidence type="ECO:0000256" key="2">
    <source>
        <dbReference type="ARBA" id="ARBA00022475"/>
    </source>
</evidence>
<proteinExistence type="inferred from homology"/>
<keyword evidence="8 12" id="KW-0594">Phospholipid biosynthesis</keyword>
<evidence type="ECO:0000313" key="14">
    <source>
        <dbReference type="EMBL" id="HBU49619.1"/>
    </source>
</evidence>
<evidence type="ECO:0000256" key="6">
    <source>
        <dbReference type="ARBA" id="ARBA00023136"/>
    </source>
</evidence>
<keyword evidence="6 12" id="KW-0472">Membrane</keyword>
<evidence type="ECO:0000256" key="4">
    <source>
        <dbReference type="ARBA" id="ARBA00022793"/>
    </source>
</evidence>
<dbReference type="PANTHER" id="PTHR10067:SF6">
    <property type="entry name" value="PHOSPHATIDYLSERINE DECARBOXYLASE PROENZYME, MITOCHONDRIAL"/>
    <property type="match status" value="1"/>
</dbReference>
<dbReference type="eggNOG" id="COG0688">
    <property type="taxonomic scope" value="Bacteria"/>
</dbReference>
<evidence type="ECO:0000256" key="9">
    <source>
        <dbReference type="ARBA" id="ARBA00023239"/>
    </source>
</evidence>
<keyword evidence="4 12" id="KW-0210">Decarboxylase</keyword>
<evidence type="ECO:0000256" key="11">
    <source>
        <dbReference type="ARBA" id="ARBA00023317"/>
    </source>
</evidence>
<comment type="pathway">
    <text evidence="1">Lipid metabolism.</text>
</comment>
<evidence type="ECO:0000256" key="3">
    <source>
        <dbReference type="ARBA" id="ARBA00022516"/>
    </source>
</evidence>
<reference evidence="13 15" key="1">
    <citation type="submission" date="2014-06" db="EMBL/GenBank/DDBJ databases">
        <title>Genomes of Alteromonas australica, a world apart.</title>
        <authorList>
            <person name="Gonzaga A."/>
            <person name="Lopez-Perez M."/>
            <person name="Rodriguez-Valera F."/>
        </authorList>
    </citation>
    <scope>NUCLEOTIDE SEQUENCE [LARGE SCALE GENOMIC DNA]</scope>
    <source>
        <strain evidence="13 15">H 17</strain>
    </source>
</reference>
<evidence type="ECO:0000313" key="16">
    <source>
        <dbReference type="Proteomes" id="UP000264779"/>
    </source>
</evidence>
<dbReference type="GeneID" id="78253803"/>
<evidence type="ECO:0000313" key="13">
    <source>
        <dbReference type="EMBL" id="AIF97643.1"/>
    </source>
</evidence>
<dbReference type="HAMAP" id="MF_00662">
    <property type="entry name" value="PS_decarb_PSD_B_type1"/>
    <property type="match status" value="1"/>
</dbReference>
<sequence length="292" mass="32096">MLDWLKVNLQYITPKHLLSRLVGKLAAAELGGFTTFIIKLFIKQYNVNMDEALHSDPGYYRSFNAFFTRPLKPEARTIDENPSALIHAVDGAVSQFGDIRDDSIFQAKGHDYSLTSLLGGKPDIAQPFKDGTFATVYLAPRDYHRIHMPIDGTLTDMIYVPGELFSVNPLTAQNIPGLFARNERVVAIFDTPVGKMAMVLVGATIVASIETVWAGTVTPPAGKNVQHWQYDKDSEASVKLKKGDELGRFKLGSTIVACFENQAIDFEPLAPGQVTRLGEPMAYVAGSKELSS</sequence>
<dbReference type="Proteomes" id="UP000264779">
    <property type="component" value="Unassembled WGS sequence"/>
</dbReference>
<dbReference type="GO" id="GO:0005886">
    <property type="term" value="C:plasma membrane"/>
    <property type="evidence" value="ECO:0007669"/>
    <property type="project" value="UniProtKB-SubCell"/>
</dbReference>
<keyword evidence="10 12" id="KW-1208">Phospholipid metabolism</keyword>
<protein>
    <recommendedName>
        <fullName evidence="12">Phosphatidylserine decarboxylase proenzyme</fullName>
        <ecNumber evidence="12">4.1.1.65</ecNumber>
    </recommendedName>
    <component>
        <recommendedName>
            <fullName evidence="12">Phosphatidylserine decarboxylase alpha chain</fullName>
        </recommendedName>
    </component>
    <component>
        <recommendedName>
            <fullName evidence="12">Phosphatidylserine decarboxylase beta chain</fullName>
        </recommendedName>
    </component>
</protein>
<evidence type="ECO:0000256" key="7">
    <source>
        <dbReference type="ARBA" id="ARBA00023145"/>
    </source>
</evidence>
<comment type="function">
    <text evidence="12">Catalyzes the formation of phosphatidylethanolamine (PtdEtn) from phosphatidylserine (PtdSer).</text>
</comment>
<comment type="PTM">
    <text evidence="12">Is synthesized initially as an inactive proenzyme. Formation of the active enzyme involves a self-maturation process in which the active site pyruvoyl group is generated from an internal serine residue via an autocatalytic post-translational modification. Two non-identical subunits are generated from the proenzyme in this reaction, and the pyruvate is formed at the N-terminus of the alpha chain, which is derived from the carboxyl end of the proenzyme. The autoendoproteolytic cleavage occurs by a canonical serine protease mechanism, in which the side chain hydroxyl group of the serine supplies its oxygen atom to form the C-terminus of the beta chain, while the remainder of the serine residue undergoes an oxidative deamination to produce ammonia and the pyruvoyl prosthetic group on the alpha chain. During this reaction, the Ser that is part of the protease active site of the proenzyme becomes the pyruvoyl prosthetic group, which constitutes an essential element of the active site of the mature decarboxylase.</text>
</comment>
<dbReference type="PANTHER" id="PTHR10067">
    <property type="entry name" value="PHOSPHATIDYLSERINE DECARBOXYLASE"/>
    <property type="match status" value="1"/>
</dbReference>
<evidence type="ECO:0000256" key="8">
    <source>
        <dbReference type="ARBA" id="ARBA00023209"/>
    </source>
</evidence>
<dbReference type="InterPro" id="IPR033178">
    <property type="entry name" value="PSD_type1_pro"/>
</dbReference>
<dbReference type="NCBIfam" id="TIGR00163">
    <property type="entry name" value="PS_decarb"/>
    <property type="match status" value="1"/>
</dbReference>
<evidence type="ECO:0000256" key="1">
    <source>
        <dbReference type="ARBA" id="ARBA00005189"/>
    </source>
</evidence>
<dbReference type="Pfam" id="PF02666">
    <property type="entry name" value="PS_Dcarbxylase"/>
    <property type="match status" value="1"/>
</dbReference>
<feature type="active site" description="Charge relay system; for autoendoproteolytic cleavage activity" evidence="12">
    <location>
        <position position="90"/>
    </location>
</feature>
<dbReference type="Proteomes" id="UP000056090">
    <property type="component" value="Chromosome"/>
</dbReference>
<feature type="modified residue" description="Pyruvic acid (Ser); by autocatalysis" evidence="12">
    <location>
        <position position="253"/>
    </location>
</feature>
<accession>A0A075NVY5</accession>
<dbReference type="GO" id="GO:0004609">
    <property type="term" value="F:phosphatidylserine decarboxylase activity"/>
    <property type="evidence" value="ECO:0007669"/>
    <property type="project" value="UniProtKB-UniRule"/>
</dbReference>
<feature type="chain" id="PRO_5034494504" description="Phosphatidylserine decarboxylase beta chain" evidence="12">
    <location>
        <begin position="1"/>
        <end position="252"/>
    </location>
</feature>
<keyword evidence="3 12" id="KW-0444">Lipid biosynthesis</keyword>
<gene>
    <name evidence="12 14" type="primary">psd</name>
    <name evidence="14" type="ORF">DEB45_00030</name>
    <name evidence="13" type="ORF">EP13_02445</name>
</gene>
<reference evidence="14 16" key="2">
    <citation type="journal article" date="2018" name="Nat. Biotechnol.">
        <title>A standardized bacterial taxonomy based on genome phylogeny substantially revises the tree of life.</title>
        <authorList>
            <person name="Parks D.H."/>
            <person name="Chuvochina M."/>
            <person name="Waite D.W."/>
            <person name="Rinke C."/>
            <person name="Skarshewski A."/>
            <person name="Chaumeil P.A."/>
            <person name="Hugenholtz P."/>
        </authorList>
    </citation>
    <scope>NUCLEOTIDE SEQUENCE [LARGE SCALE GENOMIC DNA]</scope>
    <source>
        <strain evidence="14">UBA11621</strain>
    </source>
</reference>
<dbReference type="EMBL" id="DONK01000002">
    <property type="protein sequence ID" value="HBU49619.1"/>
    <property type="molecule type" value="Genomic_DNA"/>
</dbReference>
<feature type="active site" description="Schiff-base intermediate with substrate; via pyruvic acid; for decarboxylase activity" evidence="12">
    <location>
        <position position="253"/>
    </location>
</feature>
<keyword evidence="11 12" id="KW-0670">Pyruvate</keyword>
<comment type="catalytic activity">
    <reaction evidence="12">
        <text>a 1,2-diacyl-sn-glycero-3-phospho-L-serine + H(+) = a 1,2-diacyl-sn-glycero-3-phosphoethanolamine + CO2</text>
        <dbReference type="Rhea" id="RHEA:20828"/>
        <dbReference type="ChEBI" id="CHEBI:15378"/>
        <dbReference type="ChEBI" id="CHEBI:16526"/>
        <dbReference type="ChEBI" id="CHEBI:57262"/>
        <dbReference type="ChEBI" id="CHEBI:64612"/>
        <dbReference type="EC" id="4.1.1.65"/>
    </reaction>
</comment>
<dbReference type="AlphaFoldDB" id="A0A075NVY5"/>
<evidence type="ECO:0000256" key="10">
    <source>
        <dbReference type="ARBA" id="ARBA00023264"/>
    </source>
</evidence>
<dbReference type="GO" id="GO:0006646">
    <property type="term" value="P:phosphatidylethanolamine biosynthetic process"/>
    <property type="evidence" value="ECO:0007669"/>
    <property type="project" value="UniProtKB-UniRule"/>
</dbReference>
<comment type="subunit">
    <text evidence="12">Heterodimer of a large membrane-associated beta subunit and a small pyruvoyl-containing alpha subunit.</text>
</comment>
<comment type="similarity">
    <text evidence="12">Belongs to the phosphatidylserine decarboxylase family. PSD-B subfamily. Prokaryotic type I sub-subfamily.</text>
</comment>
<evidence type="ECO:0000256" key="12">
    <source>
        <dbReference type="HAMAP-Rule" id="MF_00662"/>
    </source>
</evidence>
<dbReference type="InterPro" id="IPR033177">
    <property type="entry name" value="PSD-B"/>
</dbReference>
<feature type="active site" description="Charge relay system; for autoendoproteolytic cleavage activity" evidence="12">
    <location>
        <position position="147"/>
    </location>
</feature>
<keyword evidence="15" id="KW-1185">Reference proteome</keyword>
<dbReference type="EMBL" id="CP008849">
    <property type="protein sequence ID" value="AIF97643.1"/>
    <property type="molecule type" value="Genomic_DNA"/>
</dbReference>